<organism evidence="2 3">
    <name type="scientific">Helcococcus kunzii ATCC 51366</name>
    <dbReference type="NCBI Taxonomy" id="883114"/>
    <lineage>
        <taxon>Bacteria</taxon>
        <taxon>Bacillati</taxon>
        <taxon>Bacillota</taxon>
        <taxon>Tissierellia</taxon>
        <taxon>Tissierellales</taxon>
        <taxon>Peptoniphilaceae</taxon>
        <taxon>Helcococcus</taxon>
    </lineage>
</organism>
<feature type="chain" id="PRO_5038870923" description="Lipoprotein" evidence="1">
    <location>
        <begin position="30"/>
        <end position="381"/>
    </location>
</feature>
<dbReference type="RefSeq" id="WP_005399181.1">
    <property type="nucleotide sequence ID" value="NZ_JH601088.1"/>
</dbReference>
<evidence type="ECO:0008006" key="4">
    <source>
        <dbReference type="Google" id="ProtNLM"/>
    </source>
</evidence>
<evidence type="ECO:0000313" key="2">
    <source>
        <dbReference type="EMBL" id="EHR32052.1"/>
    </source>
</evidence>
<dbReference type="EMBL" id="AGEI01000031">
    <property type="protein sequence ID" value="EHR32052.1"/>
    <property type="molecule type" value="Genomic_DNA"/>
</dbReference>
<dbReference type="OrthoDB" id="2935331at2"/>
<keyword evidence="1" id="KW-0732">Signal</keyword>
<feature type="signal peptide" evidence="1">
    <location>
        <begin position="1"/>
        <end position="29"/>
    </location>
</feature>
<protein>
    <recommendedName>
        <fullName evidence="4">Lipoprotein</fullName>
    </recommendedName>
</protein>
<accession>H3NQQ5</accession>
<dbReference type="HOGENOM" id="CLU_725169_0_0_9"/>
<dbReference type="Proteomes" id="UP000004191">
    <property type="component" value="Unassembled WGS sequence"/>
</dbReference>
<evidence type="ECO:0000256" key="1">
    <source>
        <dbReference type="SAM" id="SignalP"/>
    </source>
</evidence>
<reference evidence="2 3" key="1">
    <citation type="submission" date="2012-01" db="EMBL/GenBank/DDBJ databases">
        <title>The Genome Sequence of Helcococcus kunzii ATCC 51366.</title>
        <authorList>
            <consortium name="The Broad Institute Genome Sequencing Platform"/>
            <person name="Earl A."/>
            <person name="Ward D."/>
            <person name="Feldgarden M."/>
            <person name="Gevers D."/>
            <person name="Huys G."/>
            <person name="Young S.K."/>
            <person name="Zeng Q."/>
            <person name="Gargeya S."/>
            <person name="Fitzgerald M."/>
            <person name="Haas B."/>
            <person name="Abouelleil A."/>
            <person name="Alvarado L."/>
            <person name="Arachchi H.M."/>
            <person name="Berlin A."/>
            <person name="Chapman S.B."/>
            <person name="Gearin G."/>
            <person name="Goldberg J."/>
            <person name="Griggs A."/>
            <person name="Gujja S."/>
            <person name="Hansen M."/>
            <person name="Heiman D."/>
            <person name="Howarth C."/>
            <person name="Larimer J."/>
            <person name="Lui A."/>
            <person name="MacDonald P.J.P."/>
            <person name="McCowen C."/>
            <person name="Montmayeur A."/>
            <person name="Murphy C."/>
            <person name="Neiman D."/>
            <person name="Pearson M."/>
            <person name="Priest M."/>
            <person name="Roberts A."/>
            <person name="Saif S."/>
            <person name="Shea T."/>
            <person name="Sisk P."/>
            <person name="Stolte C."/>
            <person name="Sykes S."/>
            <person name="Wortman J."/>
            <person name="Nusbaum C."/>
            <person name="Birren B."/>
        </authorList>
    </citation>
    <scope>NUCLEOTIDE SEQUENCE [LARGE SCALE GENOMIC DNA]</scope>
    <source>
        <strain evidence="2 3">ATCC 51366</strain>
    </source>
</reference>
<evidence type="ECO:0000313" key="3">
    <source>
        <dbReference type="Proteomes" id="UP000004191"/>
    </source>
</evidence>
<gene>
    <name evidence="2" type="ORF">HMPREF9709_01666</name>
</gene>
<comment type="caution">
    <text evidence="2">The sequence shown here is derived from an EMBL/GenBank/DDBJ whole genome shotgun (WGS) entry which is preliminary data.</text>
</comment>
<dbReference type="GeneID" id="96999602"/>
<dbReference type="STRING" id="883114.HMPREF9709_01666"/>
<sequence>MTIKTPNLINKITLLLLVSTFLLSSCANKEIEVNKNENSSFYNYNHKIAETNSGYYNLYKGILTFIDKETLKPYIYGNERHDLYTLLNDEDKLMNSEAYFENASEVFYEDGQIYVSANTYVKQIDEKNNTIKTYENIGYSDSRILYKGAFYYIPFEIEPNKEPENILEKYDTRTGKYEKFFDFAKTIADLKMNDLNIGKMFIKDDILYLHLTLRNNNSEISALMSINLKNKNVEINTFNDMKDYSLNRFYFQNDNKIEWFGPIDPDDELAWSKKPSLIIENDKTKTKLNPQWAKIFSNNSSIETSFSALNVYKSYKIKDNGLENNDFIIKQNGKELKLDDTDFLYRNSFNIKLSDTKDIILSYEDGNLKIIRNGIKNDIYK</sequence>
<keyword evidence="3" id="KW-1185">Reference proteome</keyword>
<dbReference type="eggNOG" id="ENOG5033VM2">
    <property type="taxonomic scope" value="Bacteria"/>
</dbReference>
<dbReference type="PROSITE" id="PS51257">
    <property type="entry name" value="PROKAR_LIPOPROTEIN"/>
    <property type="match status" value="1"/>
</dbReference>
<dbReference type="AlphaFoldDB" id="H3NQQ5"/>
<proteinExistence type="predicted"/>
<name>H3NQQ5_9FIRM</name>